<reference evidence="3" key="1">
    <citation type="submission" date="2023-06" db="EMBL/GenBank/DDBJ databases">
        <title>Survivors Of The Sea: Transcriptome response of Skeletonema marinoi to long-term dormancy.</title>
        <authorList>
            <person name="Pinder M.I.M."/>
            <person name="Kourtchenko O."/>
            <person name="Robertson E.K."/>
            <person name="Larsson T."/>
            <person name="Maumus F."/>
            <person name="Osuna-Cruz C.M."/>
            <person name="Vancaester E."/>
            <person name="Stenow R."/>
            <person name="Vandepoele K."/>
            <person name="Ploug H."/>
            <person name="Bruchert V."/>
            <person name="Godhe A."/>
            <person name="Topel M."/>
        </authorList>
    </citation>
    <scope>NUCLEOTIDE SEQUENCE</scope>
    <source>
        <strain evidence="3">R05AC</strain>
    </source>
</reference>
<feature type="signal peptide" evidence="2">
    <location>
        <begin position="1"/>
        <end position="26"/>
    </location>
</feature>
<name>A0AAD8XZI0_9STRA</name>
<accession>A0AAD8XZI0</accession>
<evidence type="ECO:0000313" key="4">
    <source>
        <dbReference type="Proteomes" id="UP001224775"/>
    </source>
</evidence>
<evidence type="ECO:0000256" key="2">
    <source>
        <dbReference type="SAM" id="SignalP"/>
    </source>
</evidence>
<evidence type="ECO:0000256" key="1">
    <source>
        <dbReference type="SAM" id="MobiDB-lite"/>
    </source>
</evidence>
<keyword evidence="2" id="KW-0732">Signal</keyword>
<feature type="compositionally biased region" description="Polar residues" evidence="1">
    <location>
        <begin position="105"/>
        <end position="122"/>
    </location>
</feature>
<feature type="compositionally biased region" description="Basic and acidic residues" evidence="1">
    <location>
        <begin position="149"/>
        <end position="164"/>
    </location>
</feature>
<sequence length="164" mass="18049">MLLSPHTPLLVAAVCLVYWSANTAFAFSSPATVKHSSTLRDITSLYHSINRRSVFTIVPVATFTTLLIPPGNNEEQYRAHADEPNNMHYKSKADEEDPLAVFGRSLQQSITTDGNNGVQQPDSSKEGADTSVTEEQQSLPQGGDLGRALMEKQQERRIDPRTHG</sequence>
<gene>
    <name evidence="3" type="ORF">QTG54_013074</name>
</gene>
<proteinExistence type="predicted"/>
<keyword evidence="4" id="KW-1185">Reference proteome</keyword>
<feature type="compositionally biased region" description="Polar residues" evidence="1">
    <location>
        <begin position="130"/>
        <end position="140"/>
    </location>
</feature>
<dbReference type="AlphaFoldDB" id="A0AAD8XZI0"/>
<dbReference type="EMBL" id="JATAAI010000029">
    <property type="protein sequence ID" value="KAK1736474.1"/>
    <property type="molecule type" value="Genomic_DNA"/>
</dbReference>
<feature type="region of interest" description="Disordered" evidence="1">
    <location>
        <begin position="70"/>
        <end position="164"/>
    </location>
</feature>
<feature type="compositionally biased region" description="Basic and acidic residues" evidence="1">
    <location>
        <begin position="75"/>
        <end position="85"/>
    </location>
</feature>
<evidence type="ECO:0008006" key="5">
    <source>
        <dbReference type="Google" id="ProtNLM"/>
    </source>
</evidence>
<protein>
    <recommendedName>
        <fullName evidence="5">RxLR effector protein</fullName>
    </recommendedName>
</protein>
<organism evidence="3 4">
    <name type="scientific">Skeletonema marinoi</name>
    <dbReference type="NCBI Taxonomy" id="267567"/>
    <lineage>
        <taxon>Eukaryota</taxon>
        <taxon>Sar</taxon>
        <taxon>Stramenopiles</taxon>
        <taxon>Ochrophyta</taxon>
        <taxon>Bacillariophyta</taxon>
        <taxon>Coscinodiscophyceae</taxon>
        <taxon>Thalassiosirophycidae</taxon>
        <taxon>Thalassiosirales</taxon>
        <taxon>Skeletonemataceae</taxon>
        <taxon>Skeletonema</taxon>
        <taxon>Skeletonema marinoi-dohrnii complex</taxon>
    </lineage>
</organism>
<feature type="chain" id="PRO_5042099832" description="RxLR effector protein" evidence="2">
    <location>
        <begin position="27"/>
        <end position="164"/>
    </location>
</feature>
<evidence type="ECO:0000313" key="3">
    <source>
        <dbReference type="EMBL" id="KAK1736474.1"/>
    </source>
</evidence>
<dbReference type="Proteomes" id="UP001224775">
    <property type="component" value="Unassembled WGS sequence"/>
</dbReference>
<comment type="caution">
    <text evidence="3">The sequence shown here is derived from an EMBL/GenBank/DDBJ whole genome shotgun (WGS) entry which is preliminary data.</text>
</comment>